<evidence type="ECO:0000256" key="2">
    <source>
        <dbReference type="ARBA" id="ARBA00004204"/>
    </source>
</evidence>
<reference evidence="19" key="1">
    <citation type="submission" date="2020-11" db="EMBL/GenBank/DDBJ databases">
        <authorList>
            <person name="Whitehead M."/>
        </authorList>
    </citation>
    <scope>NUCLEOTIDE SEQUENCE</scope>
    <source>
        <strain evidence="19">EGII</strain>
    </source>
</reference>
<dbReference type="FunFam" id="2.60.40.10:FF:000107">
    <property type="entry name" value="Myosin, light chain kinase a"/>
    <property type="match status" value="1"/>
</dbReference>
<dbReference type="FunFam" id="2.60.40.10:FF:001238">
    <property type="entry name" value="Sallimus, isoform P"/>
    <property type="match status" value="1"/>
</dbReference>
<feature type="domain" description="Ig-like" evidence="17">
    <location>
        <begin position="1156"/>
        <end position="1245"/>
    </location>
</feature>
<evidence type="ECO:0000256" key="12">
    <source>
        <dbReference type="ARBA" id="ARBA00023319"/>
    </source>
</evidence>
<dbReference type="SMART" id="SM00060">
    <property type="entry name" value="FN3"/>
    <property type="match status" value="4"/>
</dbReference>
<evidence type="ECO:0000256" key="6">
    <source>
        <dbReference type="ARBA" id="ARBA00022737"/>
    </source>
</evidence>
<dbReference type="PROSITE" id="PS50853">
    <property type="entry name" value="FN3"/>
    <property type="match status" value="4"/>
</dbReference>
<dbReference type="SUPFAM" id="SSF48726">
    <property type="entry name" value="Immunoglobulin"/>
    <property type="match status" value="11"/>
</dbReference>
<feature type="region of interest" description="Disordered" evidence="15">
    <location>
        <begin position="266"/>
        <end position="302"/>
    </location>
</feature>
<evidence type="ECO:0000256" key="1">
    <source>
        <dbReference type="ARBA" id="ARBA00004123"/>
    </source>
</evidence>
<dbReference type="GO" id="GO:0030018">
    <property type="term" value="C:Z disc"/>
    <property type="evidence" value="ECO:0007669"/>
    <property type="project" value="UniProtKB-ARBA"/>
</dbReference>
<evidence type="ECO:0000256" key="15">
    <source>
        <dbReference type="SAM" id="MobiDB-lite"/>
    </source>
</evidence>
<evidence type="ECO:0000259" key="18">
    <source>
        <dbReference type="PROSITE" id="PS50853"/>
    </source>
</evidence>
<dbReference type="FunFam" id="2.60.40.10:FF:000056">
    <property type="entry name" value="twitchin isoform X4"/>
    <property type="match status" value="1"/>
</dbReference>
<feature type="domain" description="Ig-like" evidence="17">
    <location>
        <begin position="2219"/>
        <end position="2310"/>
    </location>
</feature>
<dbReference type="EMBL" id="CAJHJT010000034">
    <property type="protein sequence ID" value="CAD7002840.1"/>
    <property type="molecule type" value="Genomic_DNA"/>
</dbReference>
<evidence type="ECO:0000256" key="9">
    <source>
        <dbReference type="ARBA" id="ARBA00023157"/>
    </source>
</evidence>
<dbReference type="GO" id="GO:0009653">
    <property type="term" value="P:anatomical structure morphogenesis"/>
    <property type="evidence" value="ECO:0007669"/>
    <property type="project" value="UniProtKB-ARBA"/>
</dbReference>
<evidence type="ECO:0000256" key="13">
    <source>
        <dbReference type="ARBA" id="ARBA00073138"/>
    </source>
</evidence>
<keyword evidence="8" id="KW-0067">ATP-binding</keyword>
<dbReference type="InterPro" id="IPR036028">
    <property type="entry name" value="SH3-like_dom_sf"/>
</dbReference>
<dbReference type="SUPFAM" id="SSF50044">
    <property type="entry name" value="SH3-domain"/>
    <property type="match status" value="1"/>
</dbReference>
<dbReference type="CDD" id="cd00096">
    <property type="entry name" value="Ig"/>
    <property type="match status" value="2"/>
</dbReference>
<dbReference type="GO" id="GO:0009888">
    <property type="term" value="P:tissue development"/>
    <property type="evidence" value="ECO:0007669"/>
    <property type="project" value="UniProtKB-ARBA"/>
</dbReference>
<proteinExistence type="inferred from homology"/>
<feature type="domain" description="Fibronectin type-III" evidence="18">
    <location>
        <begin position="2519"/>
        <end position="2551"/>
    </location>
</feature>
<evidence type="ECO:0000313" key="20">
    <source>
        <dbReference type="Proteomes" id="UP000606786"/>
    </source>
</evidence>
<dbReference type="GO" id="GO:0005634">
    <property type="term" value="C:nucleus"/>
    <property type="evidence" value="ECO:0007669"/>
    <property type="project" value="UniProtKB-SubCell"/>
</dbReference>
<dbReference type="PANTHER" id="PTHR13817">
    <property type="entry name" value="TITIN"/>
    <property type="match status" value="1"/>
</dbReference>
<dbReference type="FunFam" id="2.60.40.10:FF:001138">
    <property type="entry name" value="Sallimus, isoform P"/>
    <property type="match status" value="1"/>
</dbReference>
<dbReference type="Pfam" id="PF00041">
    <property type="entry name" value="fn3"/>
    <property type="match status" value="3"/>
</dbReference>
<evidence type="ECO:0000256" key="5">
    <source>
        <dbReference type="ARBA" id="ARBA00022490"/>
    </source>
</evidence>
<dbReference type="InterPro" id="IPR036116">
    <property type="entry name" value="FN3_sf"/>
</dbReference>
<dbReference type="CDD" id="cd00063">
    <property type="entry name" value="FN3"/>
    <property type="match status" value="4"/>
</dbReference>
<keyword evidence="9" id="KW-1015">Disulfide bond</keyword>
<dbReference type="CDD" id="cd11856">
    <property type="entry name" value="SH3_p47phox_like"/>
    <property type="match status" value="1"/>
</dbReference>
<feature type="domain" description="SH3" evidence="16">
    <location>
        <begin position="1064"/>
        <end position="1125"/>
    </location>
</feature>
<dbReference type="OrthoDB" id="6612025at2759"/>
<dbReference type="GO" id="GO:0040017">
    <property type="term" value="P:positive regulation of locomotion"/>
    <property type="evidence" value="ECO:0007669"/>
    <property type="project" value="UniProtKB-ARBA"/>
</dbReference>
<comment type="subcellular location">
    <subcellularLocation>
        <location evidence="2">Cytoplasm</location>
        <location evidence="2">Myofibril</location>
        <location evidence="2">Sarcomere</location>
    </subcellularLocation>
    <subcellularLocation>
        <location evidence="1">Nucleus</location>
    </subcellularLocation>
</comment>
<dbReference type="InterPro" id="IPR003599">
    <property type="entry name" value="Ig_sub"/>
</dbReference>
<evidence type="ECO:0000259" key="17">
    <source>
        <dbReference type="PROSITE" id="PS50835"/>
    </source>
</evidence>
<comment type="similarity">
    <text evidence="3">Belongs to the protein kinase superfamily. CAMK Ser/Thr protein kinase family.</text>
</comment>
<dbReference type="SMART" id="SM00409">
    <property type="entry name" value="IG"/>
    <property type="match status" value="11"/>
</dbReference>
<dbReference type="Gene3D" id="2.60.40.10">
    <property type="entry name" value="Immunoglobulins"/>
    <property type="match status" value="15"/>
</dbReference>
<dbReference type="Pfam" id="PF07679">
    <property type="entry name" value="I-set"/>
    <property type="match status" value="11"/>
</dbReference>
<dbReference type="PROSITE" id="PS50835">
    <property type="entry name" value="IG_LIKE"/>
    <property type="match status" value="11"/>
</dbReference>
<evidence type="ECO:0000256" key="8">
    <source>
        <dbReference type="ARBA" id="ARBA00022840"/>
    </source>
</evidence>
<feature type="compositionally biased region" description="Basic and acidic residues" evidence="15">
    <location>
        <begin position="477"/>
        <end position="497"/>
    </location>
</feature>
<dbReference type="GO" id="GO:0030154">
    <property type="term" value="P:cell differentiation"/>
    <property type="evidence" value="ECO:0007669"/>
    <property type="project" value="UniProtKB-ARBA"/>
</dbReference>
<dbReference type="InterPro" id="IPR001452">
    <property type="entry name" value="SH3_domain"/>
</dbReference>
<keyword evidence="10" id="KW-0514">Muscle protein</keyword>
<dbReference type="FunFam" id="2.60.40.10:FF:000425">
    <property type="entry name" value="Myosin light chain kinase"/>
    <property type="match status" value="1"/>
</dbReference>
<dbReference type="SMART" id="SM00408">
    <property type="entry name" value="IGc2"/>
    <property type="match status" value="11"/>
</dbReference>
<feature type="domain" description="Ig-like" evidence="17">
    <location>
        <begin position="1590"/>
        <end position="1657"/>
    </location>
</feature>
<protein>
    <recommendedName>
        <fullName evidence="13">Titin</fullName>
    </recommendedName>
</protein>
<dbReference type="GO" id="GO:0005524">
    <property type="term" value="F:ATP binding"/>
    <property type="evidence" value="ECO:0007669"/>
    <property type="project" value="UniProtKB-KW"/>
</dbReference>
<keyword evidence="12" id="KW-0393">Immunoglobulin domain</keyword>
<feature type="domain" description="Ig-like" evidence="17">
    <location>
        <begin position="1383"/>
        <end position="1467"/>
    </location>
</feature>
<dbReference type="GO" id="GO:0005198">
    <property type="term" value="F:structural molecule activity"/>
    <property type="evidence" value="ECO:0007669"/>
    <property type="project" value="UniProtKB-ARBA"/>
</dbReference>
<gene>
    <name evidence="19" type="ORF">CCAP1982_LOCUS11309</name>
</gene>
<name>A0A811UV55_CERCA</name>
<dbReference type="FunFam" id="2.60.40.10:FF:000050">
    <property type="entry name" value="Titin isoform B"/>
    <property type="match status" value="2"/>
</dbReference>
<dbReference type="Gene3D" id="2.30.30.40">
    <property type="entry name" value="SH3 Domains"/>
    <property type="match status" value="1"/>
</dbReference>
<feature type="domain" description="Ig-like" evidence="17">
    <location>
        <begin position="1663"/>
        <end position="1747"/>
    </location>
</feature>
<feature type="domain" description="Fibronectin type-III" evidence="18">
    <location>
        <begin position="2030"/>
        <end position="2124"/>
    </location>
</feature>
<feature type="region of interest" description="Disordered" evidence="15">
    <location>
        <begin position="710"/>
        <end position="733"/>
    </location>
</feature>
<feature type="domain" description="Fibronectin type-III" evidence="18">
    <location>
        <begin position="2317"/>
        <end position="2412"/>
    </location>
</feature>
<dbReference type="InterPro" id="IPR003961">
    <property type="entry name" value="FN3_dom"/>
</dbReference>
<keyword evidence="20" id="KW-1185">Reference proteome</keyword>
<feature type="region of interest" description="Disordered" evidence="15">
    <location>
        <begin position="107"/>
        <end position="193"/>
    </location>
</feature>
<feature type="region of interest" description="Disordered" evidence="15">
    <location>
        <begin position="393"/>
        <end position="442"/>
    </location>
</feature>
<dbReference type="InterPro" id="IPR050964">
    <property type="entry name" value="Striated_Muscle_Regulatory"/>
</dbReference>
<keyword evidence="5" id="KW-0963">Cytoplasm</keyword>
<evidence type="ECO:0000256" key="14">
    <source>
        <dbReference type="PROSITE-ProRule" id="PRU00192"/>
    </source>
</evidence>
<evidence type="ECO:0000256" key="7">
    <source>
        <dbReference type="ARBA" id="ARBA00022741"/>
    </source>
</evidence>
<feature type="domain" description="Ig-like" evidence="17">
    <location>
        <begin position="1753"/>
        <end position="1836"/>
    </location>
</feature>
<dbReference type="InterPro" id="IPR003598">
    <property type="entry name" value="Ig_sub2"/>
</dbReference>
<evidence type="ECO:0000256" key="4">
    <source>
        <dbReference type="ARBA" id="ARBA00022443"/>
    </source>
</evidence>
<dbReference type="Pfam" id="PF07653">
    <property type="entry name" value="SH3_2"/>
    <property type="match status" value="1"/>
</dbReference>
<sequence length="2551" mass="289749">MKVTVTEELQEQPAEVVEEVKEITTVPEKIVTEEKPKEYVFGVKESVPEEKPKPVPVEETEVPKVEEIIEEAPVQEVKVITTTPKEEITEEVSVVKKKVKKPKEAKEDHKVEVVEEVPKAVEEETQPEISAPVIEEQEEEKPATYEIKIQETEAVEETTEEQVVLPKKKKSVPKVTEEPEAEVTLTTKQPTEDVQEEIKIKKKPKKKPEETEAAAELKVTVVEEVPVVKEIEEVVEEVEEVKPVPVVMEEEKHKEYEFRVTESEAVKPKEEVTEGEVSIPQKKKKPVPQVQDEPEVEVKLTTKEPVKEVEEEIKIKKKPKKKPQEDVAEAELKVSVIEEVPAVPEIEEVVVEEEKEEEIKPAPQVVKEEYEEYEIKVKESVIEKPMEEVSEEQVILPKKKKPVPQVTEEPEAEVTLTTKKPTEEVQEQVKIKKKPKKEPKVEEAQAELKVTIAEEVPAAPEVVEEIEEVVEEIQPQPEEKKPKEYEFKVTETEKPMEEVSEEQVTLPKKKKPAPQVTEEPEAEVTLTPKQPTEEVQEKVKIKKKSKKEQKPEEAAAELKVTIEEVVPQEQVIEEVEEIEEVVEKKQIKPDITEEPEAEVTLKPKKKVEEVEEELKVVKKKQKKPKEEAAAEFTVQVEEEVVPEPVVEEVEEIEEVFVPKKPKEQTAEEVEVKLKKPAPEEVPEDVQVDVVLKPKKPKQVETEEFAVDVKLPKQKEAAPETADETVALKKKKKPKPVIEEAADELKITKEVIEERPVEVEEEEIVEEAIVMRRKPKKPYEPTVEEHEEEEFSMSLKKPRQINEDVAEAATVLTKRPSRPMVFDEAAAELSIRREEEYEEGEDIEDFVVETKSKPKPLQITEENEQEYTIKKLKKRKKGVEIPEYTEVENVTFRPKIIKTKEDVDQEFNIALDSYAEEEISMSGKVKLKKPITKTYSEAADEAKIKIYEDYDDDEGPIIEEIRDDSSIEDTMYDVEEPEEYQVEELPPDDFDFTIKPKKPAKPRYSIQDEEEEQFLIGLRRPKSHSVTYDEDSFTLKKKRKVVQQIFNEEGASLNITREAHIEETDDENAMYSICNYVADNDEAINLVEGEKVYVIGRHSSEWWYVKKNITEEEGWVPAQYLMEPVEYTHYVQKKLHEKIDKLPVFERPGPEEKPMAPRFIEKLQPIHTPDGYTVQFECKVEGMPRPQIAWFRETAIIKPSQDFQMYYDDDNVATLIIREVFPEDAGKFTCVAKNVAGFTSSTTELIVETPLSDHGSDATGLSRKSMSRESSLADILEGIPPTFSRKPKAQYVDENTNVLLECRLVAVPEPDIVWTFNGEEIDVKEIKNVRVVTESDMHMYCSVVHITKVKKSQEGTYEVIATNREGESRLPIVLKVRTDEKEAPQILEPLRNTVVREGESVVLTTQIVGNPRPKVTWYKDGKPITKNTKSDKDTHTLTLISPKAAESGEYTVKAENPLGSVETTANLTIEEPSSGNAEPPLFVERFEEQSVPQKGTIRLPAKVTGNPVPEVQWLFNNNPLYPSQRILQKYDGESIELIINDANPDTDSGDYKCIASNPLGKTSHGARVIVEVDEVTFTKKLKKTISIEEIQSLTLECETSHVVTTKWFFNGKELSGMDHRVVVEDGKVHKLVIRNTNLRDSGTYVCKVKNKETESTVEVLPRKPEFIKILEDYEVTEKNTAILDVEVSTDNAEVVWYKDGEKITPENKNVEFVTEGKVRKLVIRDTTIHDEGEYTCKLDEQECSAELTVIELPPEIVKPLKDVTVTKGENAVFEVELSKGDALVKWLKDGKELPLNEHVQLTIDGKKQTLRILDAKPTDIGKYSIQVGPQTSQAQLTVEEPLVNFVLPLPDVTIATKGTDAEFTVELSQPDVEVTWYKKAKPIKPNKKHEVFVEGTVRRFVIHDAEDDDAGDISCTAANATTTSKLCVEEIQTLPIITSDKDQTIKVKENDDVTMTVKFTGTPKPEAEWSTTKNVIVKNKHLIPTLDEQSATLTIKKVVDDDEGLYTVRLKNPVGDVEATLNLIIMRKPTAPGAPEPLEVTHDSITLFWKAPEDDGKCEITEYVLEYQDVKEERWIEIRKIKDTTYTISKLKIETEYVFRAIAINDVGPSPPSPLSPPIRLVAEVKKEKPTVQEPLQDIITELNKEITLSCVFGGIPEPKVTWKKNGEVIKTKTMRYENRVSKYTIEKTTIETEATYTCVAENDMGSVETSCRIILQEKPTIDIDEKYLAQKIRAGTTLNIPATVRGYPQPKTTWYRETTEQTTTTERVTIETTETTTTYSLEKVTREDSGRYKITATNTSGTATTECTIQVIDKPSRPRSIEIKEMKKDAITLAWTPPIDDGGLELNKYVLEKCDLQNNLWMKVADLEKDIHSYAVQKLSMNSQYMFRVVAANPVGESEPVESDPVTITRKFEKPSAPRGPTEVFGMTDTAFTLAWEPSESDGGSRIIEYIVEIKEFHETEYRLLGSTTGNVTNILVSDVIKDRAYQFKIYAKNEVGISEALETEDKIVVSRKITPPSPPQNLRIPDVTNRSVTLDWEVPASNGGSEITGT</sequence>
<feature type="domain" description="Ig-like" evidence="17">
    <location>
        <begin position="1280"/>
        <end position="1370"/>
    </location>
</feature>
<feature type="domain" description="Ig-like" evidence="17">
    <location>
        <begin position="2129"/>
        <end position="2214"/>
    </location>
</feature>
<feature type="compositionally biased region" description="Basic and acidic residues" evidence="15">
    <location>
        <begin position="140"/>
        <end position="151"/>
    </location>
</feature>
<organism evidence="19 20">
    <name type="scientific">Ceratitis capitata</name>
    <name type="common">Mediterranean fruit fly</name>
    <name type="synonym">Tephritis capitata</name>
    <dbReference type="NCBI Taxonomy" id="7213"/>
    <lineage>
        <taxon>Eukaryota</taxon>
        <taxon>Metazoa</taxon>
        <taxon>Ecdysozoa</taxon>
        <taxon>Arthropoda</taxon>
        <taxon>Hexapoda</taxon>
        <taxon>Insecta</taxon>
        <taxon>Pterygota</taxon>
        <taxon>Neoptera</taxon>
        <taxon>Endopterygota</taxon>
        <taxon>Diptera</taxon>
        <taxon>Brachycera</taxon>
        <taxon>Muscomorpha</taxon>
        <taxon>Tephritoidea</taxon>
        <taxon>Tephritidae</taxon>
        <taxon>Ceratitis</taxon>
        <taxon>Ceratitis</taxon>
    </lineage>
</organism>
<dbReference type="GO" id="GO:0007517">
    <property type="term" value="P:muscle organ development"/>
    <property type="evidence" value="ECO:0007669"/>
    <property type="project" value="UniProtKB-ARBA"/>
</dbReference>
<feature type="domain" description="Ig-like" evidence="17">
    <location>
        <begin position="1478"/>
        <end position="1572"/>
    </location>
</feature>
<dbReference type="InterPro" id="IPR007110">
    <property type="entry name" value="Ig-like_dom"/>
</dbReference>
<dbReference type="FunFam" id="2.60.40.10:FF:000002">
    <property type="entry name" value="Titin a"/>
    <property type="match status" value="1"/>
</dbReference>
<dbReference type="Proteomes" id="UP000606786">
    <property type="component" value="Unassembled WGS sequence"/>
</dbReference>
<feature type="compositionally biased region" description="Basic and acidic residues" evidence="15">
    <location>
        <begin position="420"/>
        <end position="430"/>
    </location>
</feature>
<dbReference type="InterPro" id="IPR036179">
    <property type="entry name" value="Ig-like_dom_sf"/>
</dbReference>
<feature type="region of interest" description="Disordered" evidence="15">
    <location>
        <begin position="776"/>
        <end position="798"/>
    </location>
</feature>
<dbReference type="FunFam" id="2.60.40.10:FF:000031">
    <property type="entry name" value="Myosin-binding protein C, slow type"/>
    <property type="match status" value="1"/>
</dbReference>
<accession>A0A811UV55</accession>
<evidence type="ECO:0000256" key="10">
    <source>
        <dbReference type="ARBA" id="ARBA00023179"/>
    </source>
</evidence>
<evidence type="ECO:0000313" key="19">
    <source>
        <dbReference type="EMBL" id="CAD7002840.1"/>
    </source>
</evidence>
<feature type="domain" description="Ig-like" evidence="17">
    <location>
        <begin position="1934"/>
        <end position="2021"/>
    </location>
</feature>
<dbReference type="SUPFAM" id="SSF49265">
    <property type="entry name" value="Fibronectin type III"/>
    <property type="match status" value="3"/>
</dbReference>
<keyword evidence="4 14" id="KW-0728">SH3 domain</keyword>
<keyword evidence="11" id="KW-0539">Nucleus</keyword>
<evidence type="ECO:0000259" key="16">
    <source>
        <dbReference type="PROSITE" id="PS50002"/>
    </source>
</evidence>
<comment type="caution">
    <text evidence="19">The sequence shown here is derived from an EMBL/GenBank/DDBJ whole genome shotgun (WGS) entry which is preliminary data.</text>
</comment>
<dbReference type="PANTHER" id="PTHR13817:SF151">
    <property type="entry name" value="TITIN"/>
    <property type="match status" value="1"/>
</dbReference>
<evidence type="ECO:0000256" key="3">
    <source>
        <dbReference type="ARBA" id="ARBA00006692"/>
    </source>
</evidence>
<feature type="domain" description="Fibronectin type-III" evidence="18">
    <location>
        <begin position="2417"/>
        <end position="2518"/>
    </location>
</feature>
<dbReference type="InterPro" id="IPR013098">
    <property type="entry name" value="Ig_I-set"/>
</dbReference>
<keyword evidence="6" id="KW-0677">Repeat</keyword>
<keyword evidence="7" id="KW-0547">Nucleotide-binding</keyword>
<evidence type="ECO:0000256" key="11">
    <source>
        <dbReference type="ARBA" id="ARBA00023242"/>
    </source>
</evidence>
<dbReference type="SMART" id="SM00326">
    <property type="entry name" value="SH3"/>
    <property type="match status" value="1"/>
</dbReference>
<dbReference type="GO" id="GO:0060298">
    <property type="term" value="P:positive regulation of sarcomere organization"/>
    <property type="evidence" value="ECO:0007669"/>
    <property type="project" value="UniProtKB-ARBA"/>
</dbReference>
<feature type="region of interest" description="Disordered" evidence="15">
    <location>
        <begin position="471"/>
        <end position="553"/>
    </location>
</feature>
<dbReference type="FunFam" id="2.60.40.10:FF:000147">
    <property type="entry name" value="Myosin light chain kinase"/>
    <property type="match status" value="1"/>
</dbReference>
<dbReference type="PROSITE" id="PS50002">
    <property type="entry name" value="SH3"/>
    <property type="match status" value="1"/>
</dbReference>
<feature type="compositionally biased region" description="Basic and acidic residues" evidence="15">
    <location>
        <begin position="107"/>
        <end position="122"/>
    </location>
</feature>
<feature type="domain" description="Ig-like" evidence="17">
    <location>
        <begin position="1840"/>
        <end position="1926"/>
    </location>
</feature>
<dbReference type="GO" id="GO:0045989">
    <property type="term" value="P:positive regulation of striated muscle contraction"/>
    <property type="evidence" value="ECO:0007669"/>
    <property type="project" value="UniProtKB-ARBA"/>
</dbReference>
<dbReference type="InterPro" id="IPR013783">
    <property type="entry name" value="Ig-like_fold"/>
</dbReference>